<dbReference type="OrthoDB" id="1524727at2"/>
<dbReference type="EMBL" id="VHIQ01000003">
    <property type="protein sequence ID" value="TPV33858.1"/>
    <property type="molecule type" value="Genomic_DNA"/>
</dbReference>
<dbReference type="SUPFAM" id="SSF53335">
    <property type="entry name" value="S-adenosyl-L-methionine-dependent methyltransferases"/>
    <property type="match status" value="1"/>
</dbReference>
<evidence type="ECO:0000313" key="2">
    <source>
        <dbReference type="Proteomes" id="UP000317332"/>
    </source>
</evidence>
<evidence type="ECO:0000313" key="1">
    <source>
        <dbReference type="EMBL" id="TPV33858.1"/>
    </source>
</evidence>
<proteinExistence type="predicted"/>
<dbReference type="Proteomes" id="UP000317332">
    <property type="component" value="Unassembled WGS sequence"/>
</dbReference>
<accession>A0A506PK23</accession>
<dbReference type="Pfam" id="PF13489">
    <property type="entry name" value="Methyltransf_23"/>
    <property type="match status" value="1"/>
</dbReference>
<reference evidence="1 2" key="1">
    <citation type="submission" date="2019-06" db="EMBL/GenBank/DDBJ databases">
        <title>Flavobacteriaceae Paucihalobacterium erythroidium CWB-1, complete genome.</title>
        <authorList>
            <person name="Wu S."/>
        </authorList>
    </citation>
    <scope>NUCLEOTIDE SEQUENCE [LARGE SCALE GENOMIC DNA]</scope>
    <source>
        <strain evidence="1 2">CWB-1</strain>
    </source>
</reference>
<gene>
    <name evidence="1" type="ORF">FJ651_06780</name>
</gene>
<dbReference type="GO" id="GO:0032259">
    <property type="term" value="P:methylation"/>
    <property type="evidence" value="ECO:0007669"/>
    <property type="project" value="UniProtKB-KW"/>
</dbReference>
<sequence length="248" mass="28563">MARNSEIAFNENDPVGETTLTVISEAHQFNNWMYQTIKPFIKGNVLEIGSGIGNISKLVLNDGYNLMLSDIRQVYCNKLIKEFEGHQNYSGIIQMDLTDSNFEEKFKSHLRKYDTVFALNVVEHIKNDSLALQNCHKLLKDSGHLIILVPSYQKLYNKFDEQLGHYKRYNKSTLSKLFKENKICIIHKQYFNFTGIFGWYITGSLFKKDAIPGGQMKLYNAMVPIFKVVDKIIFNRMGLSTIIIGKKA</sequence>
<comment type="caution">
    <text evidence="1">The sequence shown here is derived from an EMBL/GenBank/DDBJ whole genome shotgun (WGS) entry which is preliminary data.</text>
</comment>
<dbReference type="GO" id="GO:0008168">
    <property type="term" value="F:methyltransferase activity"/>
    <property type="evidence" value="ECO:0007669"/>
    <property type="project" value="UniProtKB-KW"/>
</dbReference>
<organism evidence="1 2">
    <name type="scientific">Paucihalobacter ruber</name>
    <dbReference type="NCBI Taxonomy" id="2567861"/>
    <lineage>
        <taxon>Bacteria</taxon>
        <taxon>Pseudomonadati</taxon>
        <taxon>Bacteroidota</taxon>
        <taxon>Flavobacteriia</taxon>
        <taxon>Flavobacteriales</taxon>
        <taxon>Flavobacteriaceae</taxon>
        <taxon>Paucihalobacter</taxon>
    </lineage>
</organism>
<dbReference type="InterPro" id="IPR029063">
    <property type="entry name" value="SAM-dependent_MTases_sf"/>
</dbReference>
<dbReference type="Gene3D" id="3.40.50.150">
    <property type="entry name" value="Vaccinia Virus protein VP39"/>
    <property type="match status" value="1"/>
</dbReference>
<keyword evidence="2" id="KW-1185">Reference proteome</keyword>
<dbReference type="AlphaFoldDB" id="A0A506PK23"/>
<name>A0A506PK23_9FLAO</name>
<keyword evidence="1" id="KW-0808">Transferase</keyword>
<dbReference type="CDD" id="cd02440">
    <property type="entry name" value="AdoMet_MTases"/>
    <property type="match status" value="1"/>
</dbReference>
<protein>
    <submittedName>
        <fullName evidence="1">Class I SAM-dependent methyltransferase</fullName>
    </submittedName>
</protein>
<dbReference type="RefSeq" id="WP_140989724.1">
    <property type="nucleotide sequence ID" value="NZ_VHIQ01000003.1"/>
</dbReference>
<keyword evidence="1" id="KW-0489">Methyltransferase</keyword>